<keyword evidence="5" id="KW-0378">Hydrolase</keyword>
<feature type="domain" description="SRP54-type proteins GTP-binding" evidence="12">
    <location>
        <begin position="267"/>
        <end position="280"/>
    </location>
</feature>
<evidence type="ECO:0000313" key="14">
    <source>
        <dbReference type="Proteomes" id="UP000323707"/>
    </source>
</evidence>
<dbReference type="AlphaFoldDB" id="A0A5M9QWU9"/>
<keyword evidence="6" id="KW-0694">RNA-binding</keyword>
<evidence type="ECO:0000256" key="1">
    <source>
        <dbReference type="ARBA" id="ARBA00004496"/>
    </source>
</evidence>
<dbReference type="EC" id="3.6.5.4" evidence="10"/>
<reference evidence="13 14" key="1">
    <citation type="submission" date="2019-09" db="EMBL/GenBank/DDBJ databases">
        <title>Draft genome sequence of various Type strains from the CCUG.</title>
        <authorList>
            <person name="Pineiro-Iglesias B."/>
            <person name="Tunovic T."/>
            <person name="Unosson C."/>
            <person name="Inganas E."/>
            <person name="Ohlen M."/>
            <person name="Cardew S."/>
            <person name="Jensie-Markopoulos S."/>
            <person name="Salva-Serra F."/>
            <person name="Jaen-Luchoro D."/>
            <person name="Karlsson R."/>
            <person name="Svensson-Stadler L."/>
            <person name="Chun J."/>
            <person name="Moore E."/>
        </authorList>
    </citation>
    <scope>NUCLEOTIDE SEQUENCE [LARGE SCALE GENOMIC DNA]</scope>
    <source>
        <strain evidence="13 14">CCUG 32756T</strain>
    </source>
</reference>
<evidence type="ECO:0000256" key="7">
    <source>
        <dbReference type="ARBA" id="ARBA00023134"/>
    </source>
</evidence>
<evidence type="ECO:0000256" key="2">
    <source>
        <dbReference type="ARBA" id="ARBA00005450"/>
    </source>
</evidence>
<comment type="subcellular location">
    <subcellularLocation>
        <location evidence="1">Cytoplasm</location>
    </subcellularLocation>
</comment>
<dbReference type="InterPro" id="IPR042101">
    <property type="entry name" value="SRP54_N_sf"/>
</dbReference>
<evidence type="ECO:0000259" key="12">
    <source>
        <dbReference type="PROSITE" id="PS00300"/>
    </source>
</evidence>
<dbReference type="GO" id="GO:0048500">
    <property type="term" value="C:signal recognition particle"/>
    <property type="evidence" value="ECO:0007669"/>
    <property type="project" value="InterPro"/>
</dbReference>
<dbReference type="Gene3D" id="1.10.260.30">
    <property type="entry name" value="Signal recognition particle, SRP54 subunit, M-domain"/>
    <property type="match status" value="1"/>
</dbReference>
<dbReference type="Pfam" id="PF00448">
    <property type="entry name" value="SRP54"/>
    <property type="match status" value="1"/>
</dbReference>
<dbReference type="GO" id="GO:0008312">
    <property type="term" value="F:7S RNA binding"/>
    <property type="evidence" value="ECO:0007669"/>
    <property type="project" value="InterPro"/>
</dbReference>
<comment type="similarity">
    <text evidence="2">Belongs to the GTP-binding SRP family. SRP54 subfamily.</text>
</comment>
<dbReference type="SUPFAM" id="SSF52540">
    <property type="entry name" value="P-loop containing nucleoside triphosphate hydrolases"/>
    <property type="match status" value="1"/>
</dbReference>
<name>A0A5M9QWU9_9HELI</name>
<dbReference type="SMART" id="SM00963">
    <property type="entry name" value="SRP54_N"/>
    <property type="match status" value="1"/>
</dbReference>
<dbReference type="Proteomes" id="UP000323707">
    <property type="component" value="Unassembled WGS sequence"/>
</dbReference>
<dbReference type="PROSITE" id="PS00300">
    <property type="entry name" value="SRP54"/>
    <property type="match status" value="1"/>
</dbReference>
<dbReference type="Pfam" id="PF02881">
    <property type="entry name" value="SRP54_N"/>
    <property type="match status" value="1"/>
</dbReference>
<dbReference type="SUPFAM" id="SSF47364">
    <property type="entry name" value="Domain of the SRP/SRP receptor G-proteins"/>
    <property type="match status" value="1"/>
</dbReference>
<evidence type="ECO:0000256" key="6">
    <source>
        <dbReference type="ARBA" id="ARBA00022884"/>
    </source>
</evidence>
<gene>
    <name evidence="13" type="primary">ffh</name>
    <name evidence="13" type="ORF">F4V45_00955</name>
</gene>
<keyword evidence="9" id="KW-0687">Ribonucleoprotein</keyword>
<evidence type="ECO:0000256" key="8">
    <source>
        <dbReference type="ARBA" id="ARBA00023135"/>
    </source>
</evidence>
<evidence type="ECO:0000256" key="11">
    <source>
        <dbReference type="ARBA" id="ARBA00048027"/>
    </source>
</evidence>
<dbReference type="CDD" id="cd18539">
    <property type="entry name" value="SRP_G"/>
    <property type="match status" value="1"/>
</dbReference>
<dbReference type="Gene3D" id="1.20.120.140">
    <property type="entry name" value="Signal recognition particle SRP54, nucleotide-binding domain"/>
    <property type="match status" value="1"/>
</dbReference>
<keyword evidence="8" id="KW-0733">Signal recognition particle</keyword>
<dbReference type="SMART" id="SM00382">
    <property type="entry name" value="AAA"/>
    <property type="match status" value="1"/>
</dbReference>
<keyword evidence="4" id="KW-0547">Nucleotide-binding</keyword>
<dbReference type="Gene3D" id="3.40.50.300">
    <property type="entry name" value="P-loop containing nucleotide triphosphate hydrolases"/>
    <property type="match status" value="1"/>
</dbReference>
<dbReference type="PANTHER" id="PTHR11564">
    <property type="entry name" value="SIGNAL RECOGNITION PARTICLE 54K PROTEIN SRP54"/>
    <property type="match status" value="1"/>
</dbReference>
<evidence type="ECO:0000256" key="3">
    <source>
        <dbReference type="ARBA" id="ARBA00022490"/>
    </source>
</evidence>
<dbReference type="InterPro" id="IPR004780">
    <property type="entry name" value="SRP"/>
</dbReference>
<dbReference type="RefSeq" id="WP_023929083.1">
    <property type="nucleotide sequence ID" value="NZ_JAERIX010000005.1"/>
</dbReference>
<accession>A0A5M9QWU9</accession>
<dbReference type="InterPro" id="IPR003593">
    <property type="entry name" value="AAA+_ATPase"/>
</dbReference>
<sequence>MFDTLSSSLRAITAKIRFNDDEKALTRALDELKKTLLKNDVHHKVTKSLLDQIAIQTREKGIGKQSFLDALQAALLQILTTSGHYGFIYAPKPPTIVLMCGLQGSGKTTTSAKLANYLKTRNKKVLLVACDLARLAAVKQLQVLGEQIEVEVFSPDSMPNPAESSPVAVAQAAKKRAEQGGFDVMIVDSAGRLAIDEALMSELQDLRKSLEPNEIFYVADSLSGQDGIRSAQSFHERVGLSGVILTKFDSDSKGGIALNIAYQLQIPLRFIGNGEKIPDLDIFIPDRIVSRLMGAGDIVSLAEKTATIIDEKEAKSISKKLKKGQFGFEDFLAQIENVKKLGSMSSLVSMIPGLSQVAGQLKNVDLDNSKELKNIRAMVDSMTKKERENPDLLNGSRRKRIAQGAGLEVADINRIIKQFDMASKMAKKLSQKGGMQDFMGLMGQMKGNVRR</sequence>
<protein>
    <recommendedName>
        <fullName evidence="10">signal-recognition-particle GTPase</fullName>
        <ecNumber evidence="10">3.6.5.4</ecNumber>
    </recommendedName>
</protein>
<dbReference type="SUPFAM" id="SSF47446">
    <property type="entry name" value="Signal peptide-binding domain"/>
    <property type="match status" value="1"/>
</dbReference>
<dbReference type="InterPro" id="IPR000897">
    <property type="entry name" value="SRP54_GTPase_dom"/>
</dbReference>
<dbReference type="PANTHER" id="PTHR11564:SF5">
    <property type="entry name" value="SIGNAL RECOGNITION PARTICLE SUBUNIT SRP54"/>
    <property type="match status" value="1"/>
</dbReference>
<dbReference type="GO" id="GO:0005525">
    <property type="term" value="F:GTP binding"/>
    <property type="evidence" value="ECO:0007669"/>
    <property type="project" value="UniProtKB-KW"/>
</dbReference>
<organism evidence="13 14">
    <name type="scientific">Helicobacter canis</name>
    <dbReference type="NCBI Taxonomy" id="29419"/>
    <lineage>
        <taxon>Bacteria</taxon>
        <taxon>Pseudomonadati</taxon>
        <taxon>Campylobacterota</taxon>
        <taxon>Epsilonproteobacteria</taxon>
        <taxon>Campylobacterales</taxon>
        <taxon>Helicobacteraceae</taxon>
        <taxon>Helicobacter</taxon>
    </lineage>
</organism>
<dbReference type="EMBL" id="VXKE01000001">
    <property type="protein sequence ID" value="KAA8711575.1"/>
    <property type="molecule type" value="Genomic_DNA"/>
</dbReference>
<proteinExistence type="inferred from homology"/>
<evidence type="ECO:0000256" key="5">
    <source>
        <dbReference type="ARBA" id="ARBA00022801"/>
    </source>
</evidence>
<dbReference type="Pfam" id="PF02978">
    <property type="entry name" value="SRP_SPB"/>
    <property type="match status" value="1"/>
</dbReference>
<evidence type="ECO:0000256" key="4">
    <source>
        <dbReference type="ARBA" id="ARBA00022741"/>
    </source>
</evidence>
<evidence type="ECO:0000256" key="10">
    <source>
        <dbReference type="ARBA" id="ARBA00035672"/>
    </source>
</evidence>
<keyword evidence="7" id="KW-0342">GTP-binding</keyword>
<keyword evidence="3" id="KW-0963">Cytoplasm</keyword>
<comment type="caution">
    <text evidence="13">The sequence shown here is derived from an EMBL/GenBank/DDBJ whole genome shotgun (WGS) entry which is preliminary data.</text>
</comment>
<dbReference type="InterPro" id="IPR004125">
    <property type="entry name" value="Signal_recog_particle_SRP54_M"/>
</dbReference>
<dbReference type="InterPro" id="IPR013822">
    <property type="entry name" value="Signal_recog_particl_SRP54_hlx"/>
</dbReference>
<dbReference type="NCBIfam" id="TIGR00959">
    <property type="entry name" value="ffh"/>
    <property type="match status" value="1"/>
</dbReference>
<dbReference type="GO" id="GO:0006614">
    <property type="term" value="P:SRP-dependent cotranslational protein targeting to membrane"/>
    <property type="evidence" value="ECO:0007669"/>
    <property type="project" value="InterPro"/>
</dbReference>
<dbReference type="InterPro" id="IPR036891">
    <property type="entry name" value="Signal_recog_part_SRP54_M_sf"/>
</dbReference>
<dbReference type="GO" id="GO:0003924">
    <property type="term" value="F:GTPase activity"/>
    <property type="evidence" value="ECO:0007669"/>
    <property type="project" value="InterPro"/>
</dbReference>
<dbReference type="InterPro" id="IPR027417">
    <property type="entry name" value="P-loop_NTPase"/>
</dbReference>
<dbReference type="InterPro" id="IPR036225">
    <property type="entry name" value="SRP/SRP_N"/>
</dbReference>
<evidence type="ECO:0000256" key="9">
    <source>
        <dbReference type="ARBA" id="ARBA00023274"/>
    </source>
</evidence>
<dbReference type="SMART" id="SM00962">
    <property type="entry name" value="SRP54"/>
    <property type="match status" value="1"/>
</dbReference>
<evidence type="ECO:0000313" key="13">
    <source>
        <dbReference type="EMBL" id="KAA8711575.1"/>
    </source>
</evidence>
<comment type="catalytic activity">
    <reaction evidence="11">
        <text>GTP + H2O = GDP + phosphate + H(+)</text>
        <dbReference type="Rhea" id="RHEA:19669"/>
        <dbReference type="ChEBI" id="CHEBI:15377"/>
        <dbReference type="ChEBI" id="CHEBI:15378"/>
        <dbReference type="ChEBI" id="CHEBI:37565"/>
        <dbReference type="ChEBI" id="CHEBI:43474"/>
        <dbReference type="ChEBI" id="CHEBI:58189"/>
        <dbReference type="EC" id="3.6.5.4"/>
    </reaction>
</comment>
<dbReference type="InterPro" id="IPR022941">
    <property type="entry name" value="SRP54"/>
</dbReference>